<evidence type="ECO:0000256" key="1">
    <source>
        <dbReference type="ARBA" id="ARBA00004141"/>
    </source>
</evidence>
<feature type="transmembrane region" description="Helical" evidence="10">
    <location>
        <begin position="636"/>
        <end position="656"/>
    </location>
</feature>
<feature type="transmembrane region" description="Helical" evidence="10">
    <location>
        <begin position="572"/>
        <end position="597"/>
    </location>
</feature>
<dbReference type="Pfam" id="PF06422">
    <property type="entry name" value="PDR_CDR"/>
    <property type="match status" value="1"/>
</dbReference>
<evidence type="ECO:0000256" key="4">
    <source>
        <dbReference type="ARBA" id="ARBA00022692"/>
    </source>
</evidence>
<name>A0A0D1ZKN8_9EURO</name>
<dbReference type="GO" id="GO:0140359">
    <property type="term" value="F:ABC-type transporter activity"/>
    <property type="evidence" value="ECO:0007669"/>
    <property type="project" value="InterPro"/>
</dbReference>
<keyword evidence="8 10" id="KW-0472">Membrane</keyword>
<keyword evidence="3" id="KW-0813">Transport</keyword>
<feature type="transmembrane region" description="Helical" evidence="10">
    <location>
        <begin position="1454"/>
        <end position="1475"/>
    </location>
</feature>
<evidence type="ECO:0000256" key="8">
    <source>
        <dbReference type="ARBA" id="ARBA00023136"/>
    </source>
</evidence>
<feature type="transmembrane region" description="Helical" evidence="10">
    <location>
        <begin position="1332"/>
        <end position="1350"/>
    </location>
</feature>
<feature type="transmembrane region" description="Helical" evidence="10">
    <location>
        <begin position="742"/>
        <end position="763"/>
    </location>
</feature>
<dbReference type="InterPro" id="IPR013525">
    <property type="entry name" value="ABC2_TM"/>
</dbReference>
<proteinExistence type="inferred from homology"/>
<feature type="compositionally biased region" description="Basic and acidic residues" evidence="9">
    <location>
        <begin position="1"/>
        <end position="26"/>
    </location>
</feature>
<dbReference type="InterPro" id="IPR010929">
    <property type="entry name" value="PDR_CDR_ABC"/>
</dbReference>
<dbReference type="Pfam" id="PF19055">
    <property type="entry name" value="ABC2_membrane_7"/>
    <property type="match status" value="1"/>
</dbReference>
<dbReference type="GeneID" id="27347383"/>
<feature type="transmembrane region" description="Helical" evidence="10">
    <location>
        <begin position="1252"/>
        <end position="1282"/>
    </location>
</feature>
<evidence type="ECO:0000259" key="11">
    <source>
        <dbReference type="PROSITE" id="PS50893"/>
    </source>
</evidence>
<sequence>MNSDSRDTSSSDTELHAGRDKEDELCRPQQTQTIRRKGTVTRNGHPHDEWATREKETQIPLRDETTAMPSAGESDGNVSLTNELRTLVKLLHTQNLPQKASCTSIAFTNVSVQQPGSNVGTQQTLAAIFQKPVKVARDLILRRRKTETLLLHGIDGIVRDGEMLLVLGRPGSVSSALLKALSGQKQGDLAIGGEIKYNGVDIEKFKSRFKGDAIYVPDVDFHFPYLLVGNTLDFASETKTPRNQVADQSRAKLIRAMTDVYGSLLAVQHTFQTRVGNEYVQGISGGERKRVSLAEAFAMRASVTMWDNPTHGLDSSTSQEFIHTIRAMTETFRQTAVVALYQGGETLTQEFDKVTVLYQGRQIFFGTVPDAKHYFEDMGFECHPHQTTADFLTAISDPTARRPRAGWEAKVPRSPEDFVKLWKISHHYSKLQEEIQEYTREFGQYDAELAKYEAYRSATKSKHQRQRSIYTVDTVTQFTANLRRSFYRFIGDKAFLGATAFSSVFMSLIMGSMFYNVPASTSGFFSKGGALFFAILFNSLQTMAEIGTLYSQRPIIQRQNTYAMYHPFLDSLASLVVEYPYKIVNVTIFDIILYFLVGLKQKASAFFILWLTTYLATLVMSAWFRTIAALTNSPEAAIGAAGILVLSYAIYTGYTIPKPSMHPWFKWITYINPLSYAFETLIANEFHDTTAPCDALVPSGPGYSNASAANQVCAVTGSHPGQRFVSGDDYIELSFDYHHSDVWRNVGILCAFLCGFVVALAVATEFRTASAQHIRERLYYRKGHEPERLKRLSKRGARLSEDEGEAQYSEEAITEIPSHGSATKELVTCKKVLTWEKVTYDITLRDGSQRRLLDNITGYVKPGTLTALMGESGAGKTTLLNALAARLRGGTVDGEFLVSGKLPDRSFHRMTGYVQQQDVHLSSSTVREALQFSAKLRQSKEIPLSEKLDYVEKVIEMMEMEDFAEAIIGVPGSGGLNVEQRKRTTIAVELVAKPEILLFLDEPTSGLDSLAAWSIIRLLRKLADSGQAILCTIHQPSSMIFEQFDRLLLLAKGGKPVYFGEIGQHSRSILRYFEKNSGQRCPAGGNPAEFILDVIGAAMSPKSNQDWNATWMSSDEYRYMSEEMQSLHDQFIDSPSQQLKKHGHSNHRTASSGTTFAEPWATQYLAVQLRLFVHYWRIPQYIMGKIMLNVVAGLFLGFTFYQEGNSVQGLQNKLFAAFTSAILGMPTMNQFQPQFSSLANLFTERENPSGMYHWSVFVLSNLVTETIFNILAGTLFFFPWYFPIGFSQGWVGSTAGDGSRGFYMWLLLMTYEMWISTFGVAIASLAPNPQTAAVLTTVFASFVVAFNGVLQPLSQLPQFWHFMYHASPYTYLMSGYISNAIHGTRIICAPQEINVFQPPLGQTCMEYAGAFVQEQFGYLLNPGDISNCQYCRYSSGDQYLVTRNMNYGDRWRNFGLMCVYNSFNAGIAFPLFYLAKVATFDMKRLMLWRSWSKK</sequence>
<dbReference type="STRING" id="569365.A0A0D1ZKN8"/>
<keyword evidence="6" id="KW-0067">ATP-binding</keyword>
<feature type="domain" description="ABC transporter" evidence="11">
    <location>
        <begin position="833"/>
        <end position="1078"/>
    </location>
</feature>
<feature type="transmembrane region" description="Helical" evidence="10">
    <location>
        <begin position="529"/>
        <end position="551"/>
    </location>
</feature>
<dbReference type="InterPro" id="IPR034003">
    <property type="entry name" value="ABCG_PDR_2"/>
</dbReference>
<feature type="transmembrane region" description="Helical" evidence="10">
    <location>
        <begin position="1186"/>
        <end position="1202"/>
    </location>
</feature>
<dbReference type="SMART" id="SM00382">
    <property type="entry name" value="AAA"/>
    <property type="match status" value="2"/>
</dbReference>
<dbReference type="GO" id="GO:0005524">
    <property type="term" value="F:ATP binding"/>
    <property type="evidence" value="ECO:0007669"/>
    <property type="project" value="UniProtKB-KW"/>
</dbReference>
<protein>
    <recommendedName>
        <fullName evidence="11">ABC transporter domain-containing protein</fullName>
    </recommendedName>
</protein>
<evidence type="ECO:0000256" key="2">
    <source>
        <dbReference type="ARBA" id="ARBA00006012"/>
    </source>
</evidence>
<feature type="compositionally biased region" description="Basic and acidic residues" evidence="9">
    <location>
        <begin position="45"/>
        <end position="55"/>
    </location>
</feature>
<dbReference type="Gene3D" id="3.40.50.300">
    <property type="entry name" value="P-loop containing nucleotide triphosphate hydrolases"/>
    <property type="match status" value="2"/>
</dbReference>
<dbReference type="GO" id="GO:0016887">
    <property type="term" value="F:ATP hydrolysis activity"/>
    <property type="evidence" value="ECO:0007669"/>
    <property type="project" value="InterPro"/>
</dbReference>
<keyword evidence="5" id="KW-0547">Nucleotide-binding</keyword>
<dbReference type="RefSeq" id="XP_016248747.1">
    <property type="nucleotide sequence ID" value="XM_016395328.1"/>
</dbReference>
<evidence type="ECO:0000256" key="7">
    <source>
        <dbReference type="ARBA" id="ARBA00022989"/>
    </source>
</evidence>
<dbReference type="OrthoDB" id="245989at2759"/>
<dbReference type="GO" id="GO:0016020">
    <property type="term" value="C:membrane"/>
    <property type="evidence" value="ECO:0007669"/>
    <property type="project" value="UniProtKB-SubCell"/>
</dbReference>
<dbReference type="SUPFAM" id="SSF52540">
    <property type="entry name" value="P-loop containing nucleoside triphosphate hydrolases"/>
    <property type="match status" value="2"/>
</dbReference>
<evidence type="ECO:0000256" key="9">
    <source>
        <dbReference type="SAM" id="MobiDB-lite"/>
    </source>
</evidence>
<dbReference type="InterPro" id="IPR003593">
    <property type="entry name" value="AAA+_ATPase"/>
</dbReference>
<gene>
    <name evidence="12" type="ORF">PV07_08189</name>
</gene>
<dbReference type="InterPro" id="IPR003439">
    <property type="entry name" value="ABC_transporter-like_ATP-bd"/>
</dbReference>
<accession>A0A0D1ZKN8</accession>
<dbReference type="PROSITE" id="PS50893">
    <property type="entry name" value="ABC_TRANSPORTER_2"/>
    <property type="match status" value="2"/>
</dbReference>
<dbReference type="PANTHER" id="PTHR19241">
    <property type="entry name" value="ATP-BINDING CASSETTE TRANSPORTER"/>
    <property type="match status" value="1"/>
</dbReference>
<dbReference type="Pfam" id="PF01061">
    <property type="entry name" value="ABC2_membrane"/>
    <property type="match status" value="2"/>
</dbReference>
<organism evidence="12 13">
    <name type="scientific">Cladophialophora immunda</name>
    <dbReference type="NCBI Taxonomy" id="569365"/>
    <lineage>
        <taxon>Eukaryota</taxon>
        <taxon>Fungi</taxon>
        <taxon>Dikarya</taxon>
        <taxon>Ascomycota</taxon>
        <taxon>Pezizomycotina</taxon>
        <taxon>Eurotiomycetes</taxon>
        <taxon>Chaetothyriomycetidae</taxon>
        <taxon>Chaetothyriales</taxon>
        <taxon>Herpotrichiellaceae</taxon>
        <taxon>Cladophialophora</taxon>
    </lineage>
</organism>
<feature type="transmembrane region" description="Helical" evidence="10">
    <location>
        <begin position="494"/>
        <end position="517"/>
    </location>
</feature>
<dbReference type="InterPro" id="IPR034001">
    <property type="entry name" value="ABCG_PDR_1"/>
</dbReference>
<feature type="transmembrane region" description="Helical" evidence="10">
    <location>
        <begin position="603"/>
        <end position="624"/>
    </location>
</feature>
<dbReference type="Pfam" id="PF00005">
    <property type="entry name" value="ABC_tran"/>
    <property type="match status" value="2"/>
</dbReference>
<dbReference type="CDD" id="cd03233">
    <property type="entry name" value="ABCG_PDR_domain1"/>
    <property type="match status" value="1"/>
</dbReference>
<comment type="similarity">
    <text evidence="2">Belongs to the ABC transporter superfamily. ABCG family. PDR (TC 3.A.1.205) subfamily.</text>
</comment>
<feature type="transmembrane region" description="Helical" evidence="10">
    <location>
        <begin position="1302"/>
        <end position="1325"/>
    </location>
</feature>
<dbReference type="Proteomes" id="UP000054466">
    <property type="component" value="Unassembled WGS sequence"/>
</dbReference>
<feature type="domain" description="ABC transporter" evidence="11">
    <location>
        <begin position="136"/>
        <end position="384"/>
    </location>
</feature>
<evidence type="ECO:0000256" key="10">
    <source>
        <dbReference type="SAM" id="Phobius"/>
    </source>
</evidence>
<comment type="subcellular location">
    <subcellularLocation>
        <location evidence="1">Membrane</location>
        <topology evidence="1">Multi-pass membrane protein</topology>
    </subcellularLocation>
</comment>
<dbReference type="InterPro" id="IPR043926">
    <property type="entry name" value="ABCG_dom"/>
</dbReference>
<dbReference type="CDD" id="cd03232">
    <property type="entry name" value="ABCG_PDR_domain2"/>
    <property type="match status" value="1"/>
</dbReference>
<evidence type="ECO:0000256" key="6">
    <source>
        <dbReference type="ARBA" id="ARBA00022840"/>
    </source>
</evidence>
<dbReference type="PROSITE" id="PS00211">
    <property type="entry name" value="ABC_TRANSPORTER_1"/>
    <property type="match status" value="1"/>
</dbReference>
<evidence type="ECO:0000256" key="5">
    <source>
        <dbReference type="ARBA" id="ARBA00022741"/>
    </source>
</evidence>
<feature type="region of interest" description="Disordered" evidence="9">
    <location>
        <begin position="1"/>
        <end position="55"/>
    </location>
</feature>
<evidence type="ECO:0000256" key="3">
    <source>
        <dbReference type="ARBA" id="ARBA00022448"/>
    </source>
</evidence>
<keyword evidence="4 10" id="KW-0812">Transmembrane</keyword>
<keyword evidence="13" id="KW-1185">Reference proteome</keyword>
<evidence type="ECO:0000313" key="12">
    <source>
        <dbReference type="EMBL" id="KIW28531.1"/>
    </source>
</evidence>
<keyword evidence="7 10" id="KW-1133">Transmembrane helix</keyword>
<dbReference type="EMBL" id="KN847043">
    <property type="protein sequence ID" value="KIW28531.1"/>
    <property type="molecule type" value="Genomic_DNA"/>
</dbReference>
<reference evidence="12 13" key="1">
    <citation type="submission" date="2015-01" db="EMBL/GenBank/DDBJ databases">
        <title>The Genome Sequence of Cladophialophora immunda CBS83496.</title>
        <authorList>
            <consortium name="The Broad Institute Genomics Platform"/>
            <person name="Cuomo C."/>
            <person name="de Hoog S."/>
            <person name="Gorbushina A."/>
            <person name="Stielow B."/>
            <person name="Teixiera M."/>
            <person name="Abouelleil A."/>
            <person name="Chapman S.B."/>
            <person name="Priest M."/>
            <person name="Young S.K."/>
            <person name="Wortman J."/>
            <person name="Nusbaum C."/>
            <person name="Birren B."/>
        </authorList>
    </citation>
    <scope>NUCLEOTIDE SEQUENCE [LARGE SCALE GENOMIC DNA]</scope>
    <source>
        <strain evidence="12 13">CBS 83496</strain>
    </source>
</reference>
<dbReference type="InterPro" id="IPR017871">
    <property type="entry name" value="ABC_transporter-like_CS"/>
</dbReference>
<dbReference type="FunFam" id="3.40.50.300:FF:000054">
    <property type="entry name" value="ABC multidrug transporter atrF"/>
    <property type="match status" value="1"/>
</dbReference>
<dbReference type="InterPro" id="IPR027417">
    <property type="entry name" value="P-loop_NTPase"/>
</dbReference>
<evidence type="ECO:0000313" key="13">
    <source>
        <dbReference type="Proteomes" id="UP000054466"/>
    </source>
</evidence>
<dbReference type="VEuPathDB" id="FungiDB:PV07_08189"/>